<dbReference type="CDD" id="cd02120">
    <property type="entry name" value="PA_subtilisin_like"/>
    <property type="match status" value="1"/>
</dbReference>
<protein>
    <submittedName>
        <fullName evidence="4">Putative Xylem serine proteinase 1</fullName>
    </submittedName>
</protein>
<dbReference type="Gene3D" id="3.40.50.200">
    <property type="entry name" value="Peptidase S8/S53 domain"/>
    <property type="match status" value="1"/>
</dbReference>
<evidence type="ECO:0000256" key="3">
    <source>
        <dbReference type="ARBA" id="ARBA00022729"/>
    </source>
</evidence>
<evidence type="ECO:0000313" key="4">
    <source>
        <dbReference type="EMBL" id="KAF5741589.1"/>
    </source>
</evidence>
<evidence type="ECO:0000256" key="1">
    <source>
        <dbReference type="ARBA" id="ARBA00004613"/>
    </source>
</evidence>
<dbReference type="Gene3D" id="3.50.30.30">
    <property type="match status" value="1"/>
</dbReference>
<dbReference type="EMBL" id="JAAARO010000010">
    <property type="protein sequence ID" value="KAF5741589.1"/>
    <property type="molecule type" value="Genomic_DNA"/>
</dbReference>
<keyword evidence="3" id="KW-0732">Signal</keyword>
<comment type="subcellular location">
    <subcellularLocation>
        <location evidence="1">Secreted</location>
    </subcellularLocation>
</comment>
<proteinExistence type="inferred from homology"/>
<dbReference type="Proteomes" id="UP000593562">
    <property type="component" value="Unassembled WGS sequence"/>
</dbReference>
<evidence type="ECO:0000256" key="2">
    <source>
        <dbReference type="ARBA" id="ARBA00011073"/>
    </source>
</evidence>
<dbReference type="GO" id="GO:0005576">
    <property type="term" value="C:extracellular region"/>
    <property type="evidence" value="ECO:0007669"/>
    <property type="project" value="UniProtKB-SubCell"/>
</dbReference>
<name>A0A7J7D5N7_TRIWF</name>
<sequence>MEVKKARGVGLILQYSEAMGKKDFQVDAHLLPTIVLSASDVTNVLEYINSVENPKATVKKVSTVIHNRPAPSVCGFSSRGPNIIDPYILKLHV</sequence>
<gene>
    <name evidence="4" type="ORF">HS088_TW10G00592</name>
</gene>
<dbReference type="AlphaFoldDB" id="A0A7J7D5N7"/>
<accession>A0A7J7D5N7</accession>
<reference evidence="4 5" key="1">
    <citation type="journal article" date="2020" name="Nat. Commun.">
        <title>Genome of Tripterygium wilfordii and identification of cytochrome P450 involved in triptolide biosynthesis.</title>
        <authorList>
            <person name="Tu L."/>
            <person name="Su P."/>
            <person name="Zhang Z."/>
            <person name="Gao L."/>
            <person name="Wang J."/>
            <person name="Hu T."/>
            <person name="Zhou J."/>
            <person name="Zhang Y."/>
            <person name="Zhao Y."/>
            <person name="Liu Y."/>
            <person name="Song Y."/>
            <person name="Tong Y."/>
            <person name="Lu Y."/>
            <person name="Yang J."/>
            <person name="Xu C."/>
            <person name="Jia M."/>
            <person name="Peters R.J."/>
            <person name="Huang L."/>
            <person name="Gao W."/>
        </authorList>
    </citation>
    <scope>NUCLEOTIDE SEQUENCE [LARGE SCALE GENOMIC DNA]</scope>
    <source>
        <strain evidence="5">cv. XIE 37</strain>
        <tissue evidence="4">Leaf</tissue>
    </source>
</reference>
<evidence type="ECO:0000313" key="5">
    <source>
        <dbReference type="Proteomes" id="UP000593562"/>
    </source>
</evidence>
<comment type="caution">
    <text evidence="4">The sequence shown here is derived from an EMBL/GenBank/DDBJ whole genome shotgun (WGS) entry which is preliminary data.</text>
</comment>
<dbReference type="InParanoid" id="A0A7J7D5N7"/>
<dbReference type="PANTHER" id="PTHR10795">
    <property type="entry name" value="PROPROTEIN CONVERTASE SUBTILISIN/KEXIN"/>
    <property type="match status" value="1"/>
</dbReference>
<organism evidence="4 5">
    <name type="scientific">Tripterygium wilfordii</name>
    <name type="common">Thunder God vine</name>
    <dbReference type="NCBI Taxonomy" id="458696"/>
    <lineage>
        <taxon>Eukaryota</taxon>
        <taxon>Viridiplantae</taxon>
        <taxon>Streptophyta</taxon>
        <taxon>Embryophyta</taxon>
        <taxon>Tracheophyta</taxon>
        <taxon>Spermatophyta</taxon>
        <taxon>Magnoliopsida</taxon>
        <taxon>eudicotyledons</taxon>
        <taxon>Gunneridae</taxon>
        <taxon>Pentapetalae</taxon>
        <taxon>rosids</taxon>
        <taxon>fabids</taxon>
        <taxon>Celastrales</taxon>
        <taxon>Celastraceae</taxon>
        <taxon>Tripterygium</taxon>
    </lineage>
</organism>
<dbReference type="InterPro" id="IPR045051">
    <property type="entry name" value="SBT"/>
</dbReference>
<dbReference type="GO" id="GO:0006508">
    <property type="term" value="P:proteolysis"/>
    <property type="evidence" value="ECO:0007669"/>
    <property type="project" value="InterPro"/>
</dbReference>
<keyword evidence="5" id="KW-1185">Reference proteome</keyword>
<comment type="similarity">
    <text evidence="2">Belongs to the peptidase S8 family.</text>
</comment>
<dbReference type="GO" id="GO:0004252">
    <property type="term" value="F:serine-type endopeptidase activity"/>
    <property type="evidence" value="ECO:0007669"/>
    <property type="project" value="InterPro"/>
</dbReference>
<dbReference type="InterPro" id="IPR036852">
    <property type="entry name" value="Peptidase_S8/S53_dom_sf"/>
</dbReference>